<dbReference type="Gene3D" id="3.40.50.300">
    <property type="entry name" value="P-loop containing nucleotide triphosphate hydrolases"/>
    <property type="match status" value="1"/>
</dbReference>
<dbReference type="InterPro" id="IPR032704">
    <property type="entry name" value="Cms1"/>
</dbReference>
<dbReference type="PANTHER" id="PTHR24030">
    <property type="entry name" value="PROTEIN CMSS1"/>
    <property type="match status" value="1"/>
</dbReference>
<dbReference type="PANTHER" id="PTHR24030:SF0">
    <property type="entry name" value="PROTEIN CMSS1"/>
    <property type="match status" value="1"/>
</dbReference>
<dbReference type="OMA" id="DHFAQKA"/>
<proteinExistence type="predicted"/>
<gene>
    <name evidence="2" type="ORF">XELAEV_18011600mg</name>
</gene>
<feature type="compositionally biased region" description="Basic residues" evidence="1">
    <location>
        <begin position="92"/>
        <end position="109"/>
    </location>
</feature>
<protein>
    <recommendedName>
        <fullName evidence="4">Protein CMSS1</fullName>
    </recommendedName>
</protein>
<feature type="compositionally biased region" description="Basic and acidic residues" evidence="1">
    <location>
        <begin position="79"/>
        <end position="91"/>
    </location>
</feature>
<name>A0A974DLL5_XENLA</name>
<sequence length="334" mass="38098">MAAIFPFMQSQQSICPMQMEYRDMQVIPSRVWVSVTIIKPLTAESLLSTAAPLGTGIRVVFIRDMVCAAFKLSRYKQEPAEEVKESEESKGNKKKKIPSGKTQVKRKKEVKVSQEAEKEDSAPKKKRRKKKTISDVLAQHAPTAGTPEDMQKLVLEHFENKRSVIELEELQIPDTCFVKENDLTHTLSSYLKEICPKWSKLSKNHKEKKSVLLLVVCSSAHRTLELIKLINAFKADTKVMKLFAKHIKIKDQINLLEKNVTHIGIGTPGRIKALIDQDGLSLESMKYLVFDWNWRDQKLRRMMDIPEVKKETLELLDSGLIRASRAGTLKIGLF</sequence>
<evidence type="ECO:0000313" key="3">
    <source>
        <dbReference type="Proteomes" id="UP000694892"/>
    </source>
</evidence>
<evidence type="ECO:0000313" key="2">
    <source>
        <dbReference type="EMBL" id="OCT93937.1"/>
    </source>
</evidence>
<feature type="region of interest" description="Disordered" evidence="1">
    <location>
        <begin position="79"/>
        <end position="142"/>
    </location>
</feature>
<dbReference type="InterPro" id="IPR027417">
    <property type="entry name" value="P-loop_NTPase"/>
</dbReference>
<dbReference type="Pfam" id="PF14617">
    <property type="entry name" value="CMS1"/>
    <property type="match status" value="1"/>
</dbReference>
<accession>A0A974DLL5</accession>
<reference evidence="3" key="1">
    <citation type="journal article" date="2016" name="Nature">
        <title>Genome evolution in the allotetraploid frog Xenopus laevis.</title>
        <authorList>
            <person name="Session A.M."/>
            <person name="Uno Y."/>
            <person name="Kwon T."/>
            <person name="Chapman J.A."/>
            <person name="Toyoda A."/>
            <person name="Takahashi S."/>
            <person name="Fukui A."/>
            <person name="Hikosaka A."/>
            <person name="Suzuki A."/>
            <person name="Kondo M."/>
            <person name="van Heeringen S.J."/>
            <person name="Quigley I."/>
            <person name="Heinz S."/>
            <person name="Ogino H."/>
            <person name="Ochi H."/>
            <person name="Hellsten U."/>
            <person name="Lyons J.B."/>
            <person name="Simakov O."/>
            <person name="Putnam N."/>
            <person name="Stites J."/>
            <person name="Kuroki Y."/>
            <person name="Tanaka T."/>
            <person name="Michiue T."/>
            <person name="Watanabe M."/>
            <person name="Bogdanovic O."/>
            <person name="Lister R."/>
            <person name="Georgiou G."/>
            <person name="Paranjpe S.S."/>
            <person name="van Kruijsbergen I."/>
            <person name="Shu S."/>
            <person name="Carlson J."/>
            <person name="Kinoshita T."/>
            <person name="Ohta Y."/>
            <person name="Mawaribuchi S."/>
            <person name="Jenkins J."/>
            <person name="Grimwood J."/>
            <person name="Schmutz J."/>
            <person name="Mitros T."/>
            <person name="Mozaffari S.V."/>
            <person name="Suzuki Y."/>
            <person name="Haramoto Y."/>
            <person name="Yamamoto T.S."/>
            <person name="Takagi C."/>
            <person name="Heald R."/>
            <person name="Miller K."/>
            <person name="Haudenschild C."/>
            <person name="Kitzman J."/>
            <person name="Nakayama T."/>
            <person name="Izutsu Y."/>
            <person name="Robert J."/>
            <person name="Fortriede J."/>
            <person name="Burns K."/>
            <person name="Lotay V."/>
            <person name="Karimi K."/>
            <person name="Yasuoka Y."/>
            <person name="Dichmann D.S."/>
            <person name="Flajnik M.F."/>
            <person name="Houston D.W."/>
            <person name="Shendure J."/>
            <person name="DuPasquier L."/>
            <person name="Vize P.D."/>
            <person name="Zorn A.M."/>
            <person name="Ito M."/>
            <person name="Marcotte E.M."/>
            <person name="Wallingford J.B."/>
            <person name="Ito Y."/>
            <person name="Asashima M."/>
            <person name="Ueno N."/>
            <person name="Matsuda Y."/>
            <person name="Veenstra G.J."/>
            <person name="Fujiyama A."/>
            <person name="Harland R.M."/>
            <person name="Taira M."/>
            <person name="Rokhsar D.S."/>
        </authorList>
    </citation>
    <scope>NUCLEOTIDE SEQUENCE [LARGE SCALE GENOMIC DNA]</scope>
    <source>
        <strain evidence="3">J</strain>
    </source>
</reference>
<evidence type="ECO:0008006" key="4">
    <source>
        <dbReference type="Google" id="ProtNLM"/>
    </source>
</evidence>
<dbReference type="Proteomes" id="UP000694892">
    <property type="component" value="Chromosome 2L"/>
</dbReference>
<dbReference type="SUPFAM" id="SSF52540">
    <property type="entry name" value="P-loop containing nucleoside triphosphate hydrolases"/>
    <property type="match status" value="1"/>
</dbReference>
<feature type="compositionally biased region" description="Basic and acidic residues" evidence="1">
    <location>
        <begin position="110"/>
        <end position="123"/>
    </location>
</feature>
<dbReference type="GO" id="GO:0030686">
    <property type="term" value="C:90S preribosome"/>
    <property type="evidence" value="ECO:0007669"/>
    <property type="project" value="TreeGrafter"/>
</dbReference>
<dbReference type="GO" id="GO:0005634">
    <property type="term" value="C:nucleus"/>
    <property type="evidence" value="ECO:0007669"/>
    <property type="project" value="TreeGrafter"/>
</dbReference>
<evidence type="ECO:0000256" key="1">
    <source>
        <dbReference type="SAM" id="MobiDB-lite"/>
    </source>
</evidence>
<dbReference type="AlphaFoldDB" id="A0A974DLL5"/>
<organism evidence="2 3">
    <name type="scientific">Xenopus laevis</name>
    <name type="common">African clawed frog</name>
    <dbReference type="NCBI Taxonomy" id="8355"/>
    <lineage>
        <taxon>Eukaryota</taxon>
        <taxon>Metazoa</taxon>
        <taxon>Chordata</taxon>
        <taxon>Craniata</taxon>
        <taxon>Vertebrata</taxon>
        <taxon>Euteleostomi</taxon>
        <taxon>Amphibia</taxon>
        <taxon>Batrachia</taxon>
        <taxon>Anura</taxon>
        <taxon>Pipoidea</taxon>
        <taxon>Pipidae</taxon>
        <taxon>Xenopodinae</taxon>
        <taxon>Xenopus</taxon>
        <taxon>Xenopus</taxon>
    </lineage>
</organism>
<dbReference type="EMBL" id="CM004468">
    <property type="protein sequence ID" value="OCT93937.1"/>
    <property type="molecule type" value="Genomic_DNA"/>
</dbReference>